<dbReference type="Proteomes" id="UP000504636">
    <property type="component" value="Unplaced"/>
</dbReference>
<accession>A0A6A6Z5V1</accession>
<dbReference type="EMBL" id="MU003693">
    <property type="protein sequence ID" value="KAF2816482.1"/>
    <property type="molecule type" value="Genomic_DNA"/>
</dbReference>
<name>A0A6A6Z5V1_9PEZI</name>
<feature type="signal peptide" evidence="2">
    <location>
        <begin position="1"/>
        <end position="19"/>
    </location>
</feature>
<organism evidence="3">
    <name type="scientific">Mytilinidion resinicola</name>
    <dbReference type="NCBI Taxonomy" id="574789"/>
    <lineage>
        <taxon>Eukaryota</taxon>
        <taxon>Fungi</taxon>
        <taxon>Dikarya</taxon>
        <taxon>Ascomycota</taxon>
        <taxon>Pezizomycotina</taxon>
        <taxon>Dothideomycetes</taxon>
        <taxon>Pleosporomycetidae</taxon>
        <taxon>Mytilinidiales</taxon>
        <taxon>Mytilinidiaceae</taxon>
        <taxon>Mytilinidion</taxon>
    </lineage>
</organism>
<dbReference type="RefSeq" id="XP_033583446.1">
    <property type="nucleotide sequence ID" value="XM_033723300.1"/>
</dbReference>
<keyword evidence="2" id="KW-0732">Signal</keyword>
<evidence type="ECO:0000313" key="4">
    <source>
        <dbReference type="Proteomes" id="UP000504636"/>
    </source>
</evidence>
<reference evidence="3 5" key="1">
    <citation type="journal article" date="2020" name="Stud. Mycol.">
        <title>101 Dothideomycetes genomes: a test case for predicting lifestyles and emergence of pathogens.</title>
        <authorList>
            <person name="Haridas S."/>
            <person name="Albert R."/>
            <person name="Binder M."/>
            <person name="Bloem J."/>
            <person name="Labutti K."/>
            <person name="Salamov A."/>
            <person name="Andreopoulos B."/>
            <person name="Baker S."/>
            <person name="Barry K."/>
            <person name="Bills G."/>
            <person name="Bluhm B."/>
            <person name="Cannon C."/>
            <person name="Castanera R."/>
            <person name="Culley D."/>
            <person name="Daum C."/>
            <person name="Ezra D."/>
            <person name="Gonzalez J."/>
            <person name="Henrissat B."/>
            <person name="Kuo A."/>
            <person name="Liang C."/>
            <person name="Lipzen A."/>
            <person name="Lutzoni F."/>
            <person name="Magnuson J."/>
            <person name="Mondo S."/>
            <person name="Nolan M."/>
            <person name="Ohm R."/>
            <person name="Pangilinan J."/>
            <person name="Park H.-J."/>
            <person name="Ramirez L."/>
            <person name="Alfaro M."/>
            <person name="Sun H."/>
            <person name="Tritt A."/>
            <person name="Yoshinaga Y."/>
            <person name="Zwiers L.-H."/>
            <person name="Turgeon B."/>
            <person name="Goodwin S."/>
            <person name="Spatafora J."/>
            <person name="Crous P."/>
            <person name="Grigoriev I."/>
        </authorList>
    </citation>
    <scope>NUCLEOTIDE SEQUENCE</scope>
    <source>
        <strain evidence="3 5">CBS 304.34</strain>
    </source>
</reference>
<gene>
    <name evidence="3 5" type="ORF">BDZ99DRAFT_494303</name>
</gene>
<protein>
    <submittedName>
        <fullName evidence="3 5">Uncharacterized protein</fullName>
    </submittedName>
</protein>
<dbReference type="GeneID" id="54464193"/>
<dbReference type="OrthoDB" id="10311414at2759"/>
<feature type="chain" id="PRO_5044629592" evidence="2">
    <location>
        <begin position="20"/>
        <end position="104"/>
    </location>
</feature>
<reference evidence="5" key="3">
    <citation type="submission" date="2025-04" db="UniProtKB">
        <authorList>
            <consortium name="RefSeq"/>
        </authorList>
    </citation>
    <scope>IDENTIFICATION</scope>
    <source>
        <strain evidence="5">CBS 304.34</strain>
    </source>
</reference>
<reference evidence="5" key="2">
    <citation type="submission" date="2020-04" db="EMBL/GenBank/DDBJ databases">
        <authorList>
            <consortium name="NCBI Genome Project"/>
        </authorList>
    </citation>
    <scope>NUCLEOTIDE SEQUENCE</scope>
    <source>
        <strain evidence="5">CBS 304.34</strain>
    </source>
</reference>
<evidence type="ECO:0000313" key="5">
    <source>
        <dbReference type="RefSeq" id="XP_033583446.1"/>
    </source>
</evidence>
<keyword evidence="4" id="KW-1185">Reference proteome</keyword>
<proteinExistence type="predicted"/>
<evidence type="ECO:0000313" key="3">
    <source>
        <dbReference type="EMBL" id="KAF2816482.1"/>
    </source>
</evidence>
<dbReference type="AlphaFoldDB" id="A0A6A6Z5V1"/>
<feature type="region of interest" description="Disordered" evidence="1">
    <location>
        <begin position="29"/>
        <end position="58"/>
    </location>
</feature>
<evidence type="ECO:0000256" key="1">
    <source>
        <dbReference type="SAM" id="MobiDB-lite"/>
    </source>
</evidence>
<sequence>MRLSLYITPLMALISGAFAFPIPEGAGTVDADENVGNSWHERNPANRVSRAKADPDEVVGNSWHERNIGNRVSRAELDADEQVGNSWQERNPANKVAVWIDSKD</sequence>
<evidence type="ECO:0000256" key="2">
    <source>
        <dbReference type="SAM" id="SignalP"/>
    </source>
</evidence>